<protein>
    <submittedName>
        <fullName evidence="2">Uncharacterized protein</fullName>
    </submittedName>
</protein>
<gene>
    <name evidence="2" type="ORF">PCON_09002</name>
</gene>
<reference evidence="2 3" key="1">
    <citation type="journal article" date="2013" name="PLoS Genet.">
        <title>The genome and development-dependent transcriptomes of Pyronema confluens: a window into fungal evolution.</title>
        <authorList>
            <person name="Traeger S."/>
            <person name="Altegoer F."/>
            <person name="Freitag M."/>
            <person name="Gabaldon T."/>
            <person name="Kempken F."/>
            <person name="Kumar A."/>
            <person name="Marcet-Houben M."/>
            <person name="Poggeler S."/>
            <person name="Stajich J.E."/>
            <person name="Nowrousian M."/>
        </authorList>
    </citation>
    <scope>NUCLEOTIDE SEQUENCE [LARGE SCALE GENOMIC DNA]</scope>
    <source>
        <strain evidence="3">CBS 100304</strain>
        <tissue evidence="2">Vegetative mycelium</tissue>
    </source>
</reference>
<dbReference type="AlphaFoldDB" id="U4LFJ2"/>
<dbReference type="EMBL" id="HF935464">
    <property type="protein sequence ID" value="CCX30663.1"/>
    <property type="molecule type" value="Genomic_DNA"/>
</dbReference>
<evidence type="ECO:0000313" key="2">
    <source>
        <dbReference type="EMBL" id="CCX30663.1"/>
    </source>
</evidence>
<sequence length="41" mass="4380">MHLCVVLIAMTSNNGIPPPSPTNPSSDTNAPPRHPDITWIS</sequence>
<evidence type="ECO:0000256" key="1">
    <source>
        <dbReference type="SAM" id="MobiDB-lite"/>
    </source>
</evidence>
<organism evidence="2 3">
    <name type="scientific">Pyronema omphalodes (strain CBS 100304)</name>
    <name type="common">Pyronema confluens</name>
    <dbReference type="NCBI Taxonomy" id="1076935"/>
    <lineage>
        <taxon>Eukaryota</taxon>
        <taxon>Fungi</taxon>
        <taxon>Dikarya</taxon>
        <taxon>Ascomycota</taxon>
        <taxon>Pezizomycotina</taxon>
        <taxon>Pezizomycetes</taxon>
        <taxon>Pezizales</taxon>
        <taxon>Pyronemataceae</taxon>
        <taxon>Pyronema</taxon>
    </lineage>
</organism>
<feature type="region of interest" description="Disordered" evidence="1">
    <location>
        <begin position="12"/>
        <end position="41"/>
    </location>
</feature>
<name>U4LFJ2_PYROM</name>
<accession>U4LFJ2</accession>
<dbReference type="Proteomes" id="UP000018144">
    <property type="component" value="Unassembled WGS sequence"/>
</dbReference>
<evidence type="ECO:0000313" key="3">
    <source>
        <dbReference type="Proteomes" id="UP000018144"/>
    </source>
</evidence>
<keyword evidence="3" id="KW-1185">Reference proteome</keyword>
<proteinExistence type="predicted"/>